<name>A0A7W6PTN9_9HYPH</name>
<proteinExistence type="predicted"/>
<protein>
    <submittedName>
        <fullName evidence="1">LPS-assembly lipoprotein</fullName>
    </submittedName>
</protein>
<sequence>MFERSSALRQIGRAVASIAIVAALAGCQARPLYSSAGGVPVKMAAIKINPLGDRVGQEVRNRLVFLTGGGAGEPALAEYQLQLSVTSTRANILDDEIAAAVLPGRVTVSATYALTRIKDGQVLKSATRSSTALLDLSNQEFAKLRAYRDAENRAANEVAEFVRADLAMALSK</sequence>
<reference evidence="1 2" key="1">
    <citation type="submission" date="2020-08" db="EMBL/GenBank/DDBJ databases">
        <title>Genomic Encyclopedia of Type Strains, Phase IV (KMG-IV): sequencing the most valuable type-strain genomes for metagenomic binning, comparative biology and taxonomic classification.</title>
        <authorList>
            <person name="Goeker M."/>
        </authorList>
    </citation>
    <scope>NUCLEOTIDE SEQUENCE [LARGE SCALE GENOMIC DNA]</scope>
    <source>
        <strain evidence="1 2">DSM 29514</strain>
    </source>
</reference>
<dbReference type="AlphaFoldDB" id="A0A7W6PTN9"/>
<dbReference type="Proteomes" id="UP000519897">
    <property type="component" value="Unassembled WGS sequence"/>
</dbReference>
<evidence type="ECO:0000313" key="2">
    <source>
        <dbReference type="Proteomes" id="UP000519897"/>
    </source>
</evidence>
<accession>A0A7W6PTN9</accession>
<keyword evidence="2" id="KW-1185">Reference proteome</keyword>
<keyword evidence="1" id="KW-0449">Lipoprotein</keyword>
<gene>
    <name evidence="1" type="ORF">GGQ72_003956</name>
</gene>
<dbReference type="EMBL" id="JACIEC010000007">
    <property type="protein sequence ID" value="MBB4145392.1"/>
    <property type="molecule type" value="Genomic_DNA"/>
</dbReference>
<evidence type="ECO:0000313" key="1">
    <source>
        <dbReference type="EMBL" id="MBB4145392.1"/>
    </source>
</evidence>
<dbReference type="Gene3D" id="3.30.160.150">
    <property type="entry name" value="Lipoprotein like domain"/>
    <property type="match status" value="1"/>
</dbReference>
<dbReference type="PROSITE" id="PS51257">
    <property type="entry name" value="PROKAR_LIPOPROTEIN"/>
    <property type="match status" value="1"/>
</dbReference>
<organism evidence="1 2">
    <name type="scientific">Rhizobium rhizoryzae</name>
    <dbReference type="NCBI Taxonomy" id="451876"/>
    <lineage>
        <taxon>Bacteria</taxon>
        <taxon>Pseudomonadati</taxon>
        <taxon>Pseudomonadota</taxon>
        <taxon>Alphaproteobacteria</taxon>
        <taxon>Hyphomicrobiales</taxon>
        <taxon>Rhizobiaceae</taxon>
        <taxon>Rhizobium/Agrobacterium group</taxon>
        <taxon>Rhizobium</taxon>
    </lineage>
</organism>
<comment type="caution">
    <text evidence="1">The sequence shown here is derived from an EMBL/GenBank/DDBJ whole genome shotgun (WGS) entry which is preliminary data.</text>
</comment>